<protein>
    <submittedName>
        <fullName evidence="1">(northern house mosquito) hypothetical protein</fullName>
    </submittedName>
</protein>
<dbReference type="EMBL" id="HBUE01239577">
    <property type="protein sequence ID" value="CAG6548820.1"/>
    <property type="molecule type" value="Transcribed_RNA"/>
</dbReference>
<dbReference type="AlphaFoldDB" id="A0A8D8I6Y5"/>
<accession>A0A8D8I6Y5</accession>
<organism evidence="1">
    <name type="scientific">Culex pipiens</name>
    <name type="common">House mosquito</name>
    <dbReference type="NCBI Taxonomy" id="7175"/>
    <lineage>
        <taxon>Eukaryota</taxon>
        <taxon>Metazoa</taxon>
        <taxon>Ecdysozoa</taxon>
        <taxon>Arthropoda</taxon>
        <taxon>Hexapoda</taxon>
        <taxon>Insecta</taxon>
        <taxon>Pterygota</taxon>
        <taxon>Neoptera</taxon>
        <taxon>Endopterygota</taxon>
        <taxon>Diptera</taxon>
        <taxon>Nematocera</taxon>
        <taxon>Culicoidea</taxon>
        <taxon>Culicidae</taxon>
        <taxon>Culicinae</taxon>
        <taxon>Culicini</taxon>
        <taxon>Culex</taxon>
        <taxon>Culex</taxon>
    </lineage>
</organism>
<evidence type="ECO:0000313" key="1">
    <source>
        <dbReference type="EMBL" id="CAG6548820.1"/>
    </source>
</evidence>
<dbReference type="EMBL" id="HBUE01346571">
    <property type="protein sequence ID" value="CAG6601049.1"/>
    <property type="molecule type" value="Transcribed_RNA"/>
</dbReference>
<sequence length="314" mass="36078">MFMPLRKASKKQRNSSTWLLSSFVFLPFRPTSSNPLPITRIGTCIANTSSTSTSSSSPSLHLPDTPVELLRHLAEQILRRLLLPLRQPFLLAVVLLDVHLECPRVRVGHPAVLADDALMRGVQMSAQIPRTLKLPTAHGAERGRPTRNRSLFAGFRRRSTLPQWLQQDPIVLSAFLAGFLLEEDCFCWGSRRSRWNQVRNDQIVVRHTLNRFRNQRLKQVVVFQEPFATSLDVVDPLDANGTDLLREWIAQVNFDPNRLLDRVHDAICVATKQRLVCSGFIHFQTETTQLVQIFNDDRRRRRERPLLEAVKLER</sequence>
<proteinExistence type="predicted"/>
<name>A0A8D8I6Y5_CULPI</name>
<reference evidence="1" key="1">
    <citation type="submission" date="2021-05" db="EMBL/GenBank/DDBJ databases">
        <authorList>
            <person name="Alioto T."/>
            <person name="Alioto T."/>
            <person name="Gomez Garrido J."/>
        </authorList>
    </citation>
    <scope>NUCLEOTIDE SEQUENCE</scope>
</reference>